<dbReference type="PROSITE" id="PS51318">
    <property type="entry name" value="TAT"/>
    <property type="match status" value="1"/>
</dbReference>
<evidence type="ECO:0000256" key="2">
    <source>
        <dbReference type="SAM" id="Phobius"/>
    </source>
</evidence>
<name>A0A849BJW8_9ACTN</name>
<keyword evidence="2" id="KW-0812">Transmembrane</keyword>
<feature type="region of interest" description="Disordered" evidence="1">
    <location>
        <begin position="1"/>
        <end position="30"/>
    </location>
</feature>
<dbReference type="InterPro" id="IPR006311">
    <property type="entry name" value="TAT_signal"/>
</dbReference>
<keyword evidence="2" id="KW-0472">Membrane</keyword>
<evidence type="ECO:0000256" key="1">
    <source>
        <dbReference type="SAM" id="MobiDB-lite"/>
    </source>
</evidence>
<accession>A0A849BJW8</accession>
<comment type="caution">
    <text evidence="3">The sequence shown here is derived from an EMBL/GenBank/DDBJ whole genome shotgun (WGS) entry which is preliminary data.</text>
</comment>
<dbReference type="AlphaFoldDB" id="A0A849BJW8"/>
<evidence type="ECO:0000313" key="3">
    <source>
        <dbReference type="EMBL" id="NNH23490.1"/>
    </source>
</evidence>
<dbReference type="Proteomes" id="UP000555552">
    <property type="component" value="Unassembled WGS sequence"/>
</dbReference>
<feature type="non-terminal residue" evidence="3">
    <location>
        <position position="77"/>
    </location>
</feature>
<organism evidence="3 4">
    <name type="scientific">Pseudokineococcus marinus</name>
    <dbReference type="NCBI Taxonomy" id="351215"/>
    <lineage>
        <taxon>Bacteria</taxon>
        <taxon>Bacillati</taxon>
        <taxon>Actinomycetota</taxon>
        <taxon>Actinomycetes</taxon>
        <taxon>Kineosporiales</taxon>
        <taxon>Kineosporiaceae</taxon>
        <taxon>Pseudokineococcus</taxon>
    </lineage>
</organism>
<sequence length="77" mass="7544">MSTPPALAHAGTDAPLPTTGRGAPARPRRRRHLSLALAAALGASGLLPAAAQAAGPQGVPETADDAAAEQRGVRSSS</sequence>
<proteinExistence type="predicted"/>
<protein>
    <submittedName>
        <fullName evidence="3">Uncharacterized protein</fullName>
    </submittedName>
</protein>
<evidence type="ECO:0000313" key="4">
    <source>
        <dbReference type="Proteomes" id="UP000555552"/>
    </source>
</evidence>
<feature type="transmembrane region" description="Helical" evidence="2">
    <location>
        <begin position="33"/>
        <end position="51"/>
    </location>
</feature>
<reference evidence="3 4" key="1">
    <citation type="submission" date="2020-05" db="EMBL/GenBank/DDBJ databases">
        <title>MicrobeNet Type strains.</title>
        <authorList>
            <person name="Nicholson A.C."/>
        </authorList>
    </citation>
    <scope>NUCLEOTIDE SEQUENCE [LARGE SCALE GENOMIC DNA]</scope>
    <source>
        <strain evidence="3 4">JCM 14547</strain>
    </source>
</reference>
<dbReference type="EMBL" id="JABEMA010000148">
    <property type="protein sequence ID" value="NNH23490.1"/>
    <property type="molecule type" value="Genomic_DNA"/>
</dbReference>
<feature type="region of interest" description="Disordered" evidence="1">
    <location>
        <begin position="52"/>
        <end position="77"/>
    </location>
</feature>
<keyword evidence="4" id="KW-1185">Reference proteome</keyword>
<keyword evidence="2" id="KW-1133">Transmembrane helix</keyword>
<gene>
    <name evidence="3" type="ORF">HLB09_10380</name>
</gene>